<dbReference type="InterPro" id="IPR015882">
    <property type="entry name" value="HEX_bac_N"/>
</dbReference>
<dbReference type="Gene3D" id="3.30.379.10">
    <property type="entry name" value="Chitobiase/beta-hexosaminidase domain 2-like"/>
    <property type="match status" value="1"/>
</dbReference>
<dbReference type="Pfam" id="PF03173">
    <property type="entry name" value="CHB_HEX"/>
    <property type="match status" value="1"/>
</dbReference>
<protein>
    <recommendedName>
        <fullName evidence="3">beta-N-acetylhexosaminidase</fullName>
        <ecNumber evidence="3">3.2.1.52</ecNumber>
    </recommendedName>
    <alternativeName>
        <fullName evidence="6">Beta-N-acetylhexosaminidase</fullName>
    </alternativeName>
    <alternativeName>
        <fullName evidence="7">N-acetyl-beta-glucosaminidase</fullName>
    </alternativeName>
</protein>
<dbReference type="EMBL" id="OCMT01000001">
    <property type="protein sequence ID" value="SOD12487.1"/>
    <property type="molecule type" value="Genomic_DNA"/>
</dbReference>
<evidence type="ECO:0000313" key="11">
    <source>
        <dbReference type="EMBL" id="SOD12487.1"/>
    </source>
</evidence>
<dbReference type="Pfam" id="PF02838">
    <property type="entry name" value="Glyco_hydro_20b"/>
    <property type="match status" value="1"/>
</dbReference>
<evidence type="ECO:0000256" key="1">
    <source>
        <dbReference type="ARBA" id="ARBA00001231"/>
    </source>
</evidence>
<organism evidence="11 12">
    <name type="scientific">Pedobacter xixiisoli</name>
    <dbReference type="NCBI Taxonomy" id="1476464"/>
    <lineage>
        <taxon>Bacteria</taxon>
        <taxon>Pseudomonadati</taxon>
        <taxon>Bacteroidota</taxon>
        <taxon>Sphingobacteriia</taxon>
        <taxon>Sphingobacteriales</taxon>
        <taxon>Sphingobacteriaceae</taxon>
        <taxon>Pedobacter</taxon>
    </lineage>
</organism>
<accession>A0A285ZS88</accession>
<dbReference type="GO" id="GO:0005975">
    <property type="term" value="P:carbohydrate metabolic process"/>
    <property type="evidence" value="ECO:0007669"/>
    <property type="project" value="InterPro"/>
</dbReference>
<evidence type="ECO:0000256" key="6">
    <source>
        <dbReference type="ARBA" id="ARBA00030512"/>
    </source>
</evidence>
<dbReference type="PANTHER" id="PTHR22600">
    <property type="entry name" value="BETA-HEXOSAMINIDASE"/>
    <property type="match status" value="1"/>
</dbReference>
<feature type="signal peptide" evidence="9">
    <location>
        <begin position="1"/>
        <end position="20"/>
    </location>
</feature>
<dbReference type="CDD" id="cd02847">
    <property type="entry name" value="E_set_Chitobiase_C"/>
    <property type="match status" value="1"/>
</dbReference>
<dbReference type="EC" id="3.2.1.52" evidence="3"/>
<evidence type="ECO:0000256" key="7">
    <source>
        <dbReference type="ARBA" id="ARBA00033000"/>
    </source>
</evidence>
<dbReference type="InterPro" id="IPR012291">
    <property type="entry name" value="CBM2_carb-bd_dom_sf"/>
</dbReference>
<keyword evidence="9" id="KW-0732">Signal</keyword>
<sequence>MKQKLLTSLCLLLIAAQAYAQKKVVPQKINLTWIIVEANHKNTGNTLSELVLTNPSTTSFPASGWKIYFNSGNPRNAGADSLTLKISHLNGDLFTVSPGKNFKGIAPKKSVSIKILSRNLKNITDYSEGFYIVYDNQSSKPVALSVKSVSKVDYSAQEKAIANQIFEQNKAIVKVGENNIPPFIPSPVSFEKTNGSFSLNGNTKIVSNAAFTKEAELLKIELGKVLVQAPQIVSSVSQNSITLKEKAGLVAEAYELEITASGISISASKPAGAFYGIQSLKNLLPSKSWKAKQNNITIANWKIKDAPRFPHRAFMMDISRNFQTKAQILKVLDVLSLYKINVFHLHFNDDEGWRIEIEGLPELTQVGGRRGHTLTEDAHLFPSYGSGPSVNNTSGSGHLSKADFIEILKYANARHIKVIPEYETPGHARAAIKAMDARYKRLITAGKPEEAKQYLLRDLEDQSVYRSVQGFNDNVINPALPSVYNFIGKIIDETVVMYKAAGAPLQSIHFGGDEVPNGVWEKSPAVKALLEKDKSIENVDELWHYYFAKVSALLKAKNLYLSGWEEIGLKKQLVNGKKQMVLDTRFINENFHTDVWNNLKGNEDLAYKLANAGYKVVLTNVTNMYLDLSYNKDYNEIGQYWGGYVDVDKPFNFIPFNYYKNQTEDQYGNPLPEGYYDAMDKLNDNAKANIIGVQAPLWSEVLYSKKRFEYLFLPKIMGLAERAWAADPAWTTENDLTKSKTLYQKDWSSFVNRIGRNEFPRLNYYAGGFKYRIPTAGYVVANNKVEANVLYPDLTIHYTVDGSTPSTKSPKYTSAIPYQNNIRLRVFNNEGRGGRTVNVIK</sequence>
<dbReference type="InterPro" id="IPR017853">
    <property type="entry name" value="GH"/>
</dbReference>
<evidence type="ECO:0000256" key="4">
    <source>
        <dbReference type="ARBA" id="ARBA00022801"/>
    </source>
</evidence>
<dbReference type="Pfam" id="PF03174">
    <property type="entry name" value="CHB_HEX_C"/>
    <property type="match status" value="1"/>
</dbReference>
<dbReference type="InterPro" id="IPR029018">
    <property type="entry name" value="Hex-like_dom2"/>
</dbReference>
<dbReference type="InterPro" id="IPR014756">
    <property type="entry name" value="Ig_E-set"/>
</dbReference>
<reference evidence="12" key="1">
    <citation type="submission" date="2017-09" db="EMBL/GenBank/DDBJ databases">
        <authorList>
            <person name="Varghese N."/>
            <person name="Submissions S."/>
        </authorList>
    </citation>
    <scope>NUCLEOTIDE SEQUENCE [LARGE SCALE GENOMIC DNA]</scope>
    <source>
        <strain evidence="12">CGMCC 1.12803</strain>
    </source>
</reference>
<comment type="similarity">
    <text evidence="2">Belongs to the glycosyl hydrolase 20 family.</text>
</comment>
<feature type="active site" description="Proton donor" evidence="8">
    <location>
        <position position="514"/>
    </location>
</feature>
<dbReference type="SUPFAM" id="SSF81296">
    <property type="entry name" value="E set domains"/>
    <property type="match status" value="1"/>
</dbReference>
<dbReference type="SUPFAM" id="SSF51445">
    <property type="entry name" value="(Trans)glycosidases"/>
    <property type="match status" value="1"/>
</dbReference>
<feature type="chain" id="PRO_5012493291" description="beta-N-acetylhexosaminidase" evidence="9">
    <location>
        <begin position="21"/>
        <end position="841"/>
    </location>
</feature>
<keyword evidence="4" id="KW-0378">Hydrolase</keyword>
<dbReference type="RefSeq" id="WP_097128733.1">
    <property type="nucleotide sequence ID" value="NZ_OCMT01000001.1"/>
</dbReference>
<keyword evidence="5" id="KW-0326">Glycosidase</keyword>
<evidence type="ECO:0000313" key="12">
    <source>
        <dbReference type="Proteomes" id="UP000219281"/>
    </source>
</evidence>
<proteinExistence type="inferred from homology"/>
<dbReference type="AlphaFoldDB" id="A0A285ZS88"/>
<feature type="domain" description="Chitobiase/beta-hexosaminidases N-terminal" evidence="10">
    <location>
        <begin position="27"/>
        <end position="178"/>
    </location>
</feature>
<evidence type="ECO:0000256" key="5">
    <source>
        <dbReference type="ARBA" id="ARBA00023295"/>
    </source>
</evidence>
<dbReference type="PANTHER" id="PTHR22600:SF57">
    <property type="entry name" value="BETA-N-ACETYLHEXOSAMINIDASE"/>
    <property type="match status" value="1"/>
</dbReference>
<dbReference type="Pfam" id="PF00728">
    <property type="entry name" value="Glyco_hydro_20"/>
    <property type="match status" value="1"/>
</dbReference>
<dbReference type="GO" id="GO:0030247">
    <property type="term" value="F:polysaccharide binding"/>
    <property type="evidence" value="ECO:0007669"/>
    <property type="project" value="InterPro"/>
</dbReference>
<evidence type="ECO:0000256" key="3">
    <source>
        <dbReference type="ARBA" id="ARBA00012663"/>
    </source>
</evidence>
<dbReference type="InterPro" id="IPR025705">
    <property type="entry name" value="Beta_hexosaminidase_sua/sub"/>
</dbReference>
<dbReference type="Gene3D" id="3.20.20.80">
    <property type="entry name" value="Glycosidases"/>
    <property type="match status" value="1"/>
</dbReference>
<name>A0A285ZS88_9SPHI</name>
<evidence type="ECO:0000259" key="10">
    <source>
        <dbReference type="SMART" id="SM01081"/>
    </source>
</evidence>
<dbReference type="Gene3D" id="2.60.40.290">
    <property type="match status" value="1"/>
</dbReference>
<evidence type="ECO:0000256" key="9">
    <source>
        <dbReference type="SAM" id="SignalP"/>
    </source>
</evidence>
<evidence type="ECO:0000256" key="2">
    <source>
        <dbReference type="ARBA" id="ARBA00006285"/>
    </source>
</evidence>
<dbReference type="InterPro" id="IPR004867">
    <property type="entry name" value="CHB_C_dom"/>
</dbReference>
<dbReference type="OrthoDB" id="1006965at2"/>
<dbReference type="SMART" id="SM01081">
    <property type="entry name" value="CHB_HEX"/>
    <property type="match status" value="1"/>
</dbReference>
<dbReference type="InterPro" id="IPR008965">
    <property type="entry name" value="CBM2/CBM3_carb-bd_dom_sf"/>
</dbReference>
<dbReference type="GO" id="GO:0004563">
    <property type="term" value="F:beta-N-acetylhexosaminidase activity"/>
    <property type="evidence" value="ECO:0007669"/>
    <property type="project" value="UniProtKB-EC"/>
</dbReference>
<dbReference type="SUPFAM" id="SSF55545">
    <property type="entry name" value="beta-N-acetylhexosaminidase-like domain"/>
    <property type="match status" value="1"/>
</dbReference>
<dbReference type="Proteomes" id="UP000219281">
    <property type="component" value="Unassembled WGS sequence"/>
</dbReference>
<dbReference type="PRINTS" id="PR00738">
    <property type="entry name" value="GLHYDRLASE20"/>
</dbReference>
<dbReference type="InterPro" id="IPR004866">
    <property type="entry name" value="CHB/HEX_N_dom"/>
</dbReference>
<dbReference type="SUPFAM" id="SSF49384">
    <property type="entry name" value="Carbohydrate-binding domain"/>
    <property type="match status" value="1"/>
</dbReference>
<dbReference type="InterPro" id="IPR015883">
    <property type="entry name" value="Glyco_hydro_20_cat"/>
</dbReference>
<comment type="catalytic activity">
    <reaction evidence="1">
        <text>Hydrolysis of terminal non-reducing N-acetyl-D-hexosamine residues in N-acetyl-beta-D-hexosaminides.</text>
        <dbReference type="EC" id="3.2.1.52"/>
    </reaction>
</comment>
<gene>
    <name evidence="11" type="ORF">SAMN06297358_0695</name>
</gene>
<dbReference type="GO" id="GO:0030203">
    <property type="term" value="P:glycosaminoglycan metabolic process"/>
    <property type="evidence" value="ECO:0007669"/>
    <property type="project" value="TreeGrafter"/>
</dbReference>
<dbReference type="GO" id="GO:0016020">
    <property type="term" value="C:membrane"/>
    <property type="evidence" value="ECO:0007669"/>
    <property type="project" value="TreeGrafter"/>
</dbReference>
<dbReference type="Gene3D" id="2.60.40.10">
    <property type="entry name" value="Immunoglobulins"/>
    <property type="match status" value="1"/>
</dbReference>
<dbReference type="InterPro" id="IPR013783">
    <property type="entry name" value="Ig-like_fold"/>
</dbReference>
<evidence type="ECO:0000256" key="8">
    <source>
        <dbReference type="PIRSR" id="PIRSR625705-1"/>
    </source>
</evidence>
<keyword evidence="12" id="KW-1185">Reference proteome</keyword>